<keyword evidence="5 8" id="KW-0378">Hydrolase</keyword>
<feature type="binding site" evidence="8">
    <location>
        <position position="53"/>
    </location>
    <ligand>
        <name>Zn(2+)</name>
        <dbReference type="ChEBI" id="CHEBI:29105"/>
        <note>catalytic</note>
    </ligand>
</feature>
<evidence type="ECO:0000256" key="1">
    <source>
        <dbReference type="ARBA" id="ARBA00010669"/>
    </source>
</evidence>
<evidence type="ECO:0000259" key="9">
    <source>
        <dbReference type="PROSITE" id="PS51747"/>
    </source>
</evidence>
<proteinExistence type="inferred from homology"/>
<feature type="binding site" evidence="8">
    <location>
        <position position="86"/>
    </location>
    <ligand>
        <name>Zn(2+)</name>
        <dbReference type="ChEBI" id="CHEBI:29105"/>
        <note>catalytic</note>
    </ligand>
</feature>
<dbReference type="InterPro" id="IPR028883">
    <property type="entry name" value="tRNA_aden_deaminase"/>
</dbReference>
<evidence type="ECO:0000256" key="4">
    <source>
        <dbReference type="ARBA" id="ARBA00022723"/>
    </source>
</evidence>
<evidence type="ECO:0000256" key="6">
    <source>
        <dbReference type="ARBA" id="ARBA00022833"/>
    </source>
</evidence>
<gene>
    <name evidence="8 10" type="primary">tadA</name>
    <name evidence="10" type="ORF">CFX0092_A3209</name>
</gene>
<name>A0A170PIX0_9CHLR</name>
<keyword evidence="4 8" id="KW-0479">Metal-binding</keyword>
<dbReference type="SUPFAM" id="SSF53927">
    <property type="entry name" value="Cytidine deaminase-like"/>
    <property type="match status" value="1"/>
</dbReference>
<sequence length="150" mass="16300">MDDTEIWMRLALAQAEEAMKLGEVPVGAVAVLNGAVIGTGYNRKESDQDPTAHAEMIALRAAAARLNNWRLIDVTLYCTLEPCPMCAGAMIQGRLARLVYGAKDTRFGADGTIIDVLGQPAFNHRVEVVAGVLADEAGELLQRFFRLLRT</sequence>
<evidence type="ECO:0000256" key="7">
    <source>
        <dbReference type="ARBA" id="ARBA00048045"/>
    </source>
</evidence>
<dbReference type="PROSITE" id="PS51747">
    <property type="entry name" value="CYT_DCMP_DEAMINASES_2"/>
    <property type="match status" value="1"/>
</dbReference>
<evidence type="ECO:0000256" key="3">
    <source>
        <dbReference type="ARBA" id="ARBA00022694"/>
    </source>
</evidence>
<dbReference type="Pfam" id="PF14437">
    <property type="entry name" value="MafB19-deam"/>
    <property type="match status" value="1"/>
</dbReference>
<evidence type="ECO:0000256" key="2">
    <source>
        <dbReference type="ARBA" id="ARBA00011738"/>
    </source>
</evidence>
<dbReference type="FunFam" id="3.40.140.10:FF:000005">
    <property type="entry name" value="tRNA-specific adenosine deaminase"/>
    <property type="match status" value="1"/>
</dbReference>
<dbReference type="CDD" id="cd01285">
    <property type="entry name" value="nucleoside_deaminase"/>
    <property type="match status" value="1"/>
</dbReference>
<dbReference type="KEGG" id="pbf:CFX0092_A3209"/>
<dbReference type="GO" id="GO:0002100">
    <property type="term" value="P:tRNA wobble adenosine to inosine editing"/>
    <property type="evidence" value="ECO:0007669"/>
    <property type="project" value="UniProtKB-UniRule"/>
</dbReference>
<organism evidence="10 11">
    <name type="scientific">Candidatus Promineifilum breve</name>
    <dbReference type="NCBI Taxonomy" id="1806508"/>
    <lineage>
        <taxon>Bacteria</taxon>
        <taxon>Bacillati</taxon>
        <taxon>Chloroflexota</taxon>
        <taxon>Ardenticatenia</taxon>
        <taxon>Candidatus Promineifilales</taxon>
        <taxon>Candidatus Promineifilaceae</taxon>
        <taxon>Candidatus Promineifilum</taxon>
    </lineage>
</organism>
<reference evidence="10" key="1">
    <citation type="submission" date="2016-01" db="EMBL/GenBank/DDBJ databases">
        <authorList>
            <person name="Mcilroy J.S."/>
            <person name="Karst M S."/>
            <person name="Albertsen M."/>
        </authorList>
    </citation>
    <scope>NUCLEOTIDE SEQUENCE</scope>
    <source>
        <strain evidence="10">Cfx-K</strain>
    </source>
</reference>
<evidence type="ECO:0000256" key="8">
    <source>
        <dbReference type="HAMAP-Rule" id="MF_00972"/>
    </source>
</evidence>
<evidence type="ECO:0000256" key="5">
    <source>
        <dbReference type="ARBA" id="ARBA00022801"/>
    </source>
</evidence>
<protein>
    <recommendedName>
        <fullName evidence="8">tRNA-specific adenosine deaminase</fullName>
        <ecNumber evidence="8">3.5.4.33</ecNumber>
    </recommendedName>
</protein>
<dbReference type="InterPro" id="IPR058535">
    <property type="entry name" value="MafB19-deam"/>
</dbReference>
<keyword evidence="11" id="KW-1185">Reference proteome</keyword>
<dbReference type="InterPro" id="IPR016193">
    <property type="entry name" value="Cytidine_deaminase-like"/>
</dbReference>
<dbReference type="RefSeq" id="WP_095044341.1">
    <property type="nucleotide sequence ID" value="NZ_LN890655.1"/>
</dbReference>
<evidence type="ECO:0000313" key="10">
    <source>
        <dbReference type="EMBL" id="CUS05087.2"/>
    </source>
</evidence>
<dbReference type="AlphaFoldDB" id="A0A170PIX0"/>
<feature type="domain" description="CMP/dCMP-type deaminase" evidence="9">
    <location>
        <begin position="2"/>
        <end position="121"/>
    </location>
</feature>
<dbReference type="InterPro" id="IPR002125">
    <property type="entry name" value="CMP_dCMP_dom"/>
</dbReference>
<dbReference type="OrthoDB" id="9802676at2"/>
<dbReference type="Proteomes" id="UP000215027">
    <property type="component" value="Chromosome I"/>
</dbReference>
<dbReference type="PANTHER" id="PTHR11079:SF202">
    <property type="entry name" value="TRNA-SPECIFIC ADENOSINE DEAMINASE"/>
    <property type="match status" value="1"/>
</dbReference>
<dbReference type="NCBIfam" id="NF008113">
    <property type="entry name" value="PRK10860.1"/>
    <property type="match status" value="1"/>
</dbReference>
<feature type="active site" description="Proton donor" evidence="8">
    <location>
        <position position="55"/>
    </location>
</feature>
<keyword evidence="6 8" id="KW-0862">Zinc</keyword>
<dbReference type="InterPro" id="IPR016192">
    <property type="entry name" value="APOBEC/CMP_deaminase_Zn-bd"/>
</dbReference>
<dbReference type="GO" id="GO:0008270">
    <property type="term" value="F:zinc ion binding"/>
    <property type="evidence" value="ECO:0007669"/>
    <property type="project" value="UniProtKB-UniRule"/>
</dbReference>
<dbReference type="EMBL" id="LN890655">
    <property type="protein sequence ID" value="CUS05087.2"/>
    <property type="molecule type" value="Genomic_DNA"/>
</dbReference>
<comment type="similarity">
    <text evidence="1">Belongs to the cytidine and deoxycytidylate deaminase family. ADAT2 subfamily.</text>
</comment>
<comment type="catalytic activity">
    <reaction evidence="7 8">
        <text>adenosine(34) in tRNA + H2O + H(+) = inosine(34) in tRNA + NH4(+)</text>
        <dbReference type="Rhea" id="RHEA:43168"/>
        <dbReference type="Rhea" id="RHEA-COMP:10373"/>
        <dbReference type="Rhea" id="RHEA-COMP:10374"/>
        <dbReference type="ChEBI" id="CHEBI:15377"/>
        <dbReference type="ChEBI" id="CHEBI:15378"/>
        <dbReference type="ChEBI" id="CHEBI:28938"/>
        <dbReference type="ChEBI" id="CHEBI:74411"/>
        <dbReference type="ChEBI" id="CHEBI:82852"/>
        <dbReference type="EC" id="3.5.4.33"/>
    </reaction>
</comment>
<feature type="binding site" evidence="8">
    <location>
        <position position="83"/>
    </location>
    <ligand>
        <name>Zn(2+)</name>
        <dbReference type="ChEBI" id="CHEBI:29105"/>
        <note>catalytic</note>
    </ligand>
</feature>
<comment type="function">
    <text evidence="8">Catalyzes the deamination of adenosine to inosine at the wobble position 34 of tRNA(Arg2).</text>
</comment>
<dbReference type="Gene3D" id="3.40.140.10">
    <property type="entry name" value="Cytidine Deaminase, domain 2"/>
    <property type="match status" value="1"/>
</dbReference>
<evidence type="ECO:0000313" key="11">
    <source>
        <dbReference type="Proteomes" id="UP000215027"/>
    </source>
</evidence>
<comment type="cofactor">
    <cofactor evidence="8">
        <name>Zn(2+)</name>
        <dbReference type="ChEBI" id="CHEBI:29105"/>
    </cofactor>
    <text evidence="8">Binds 1 zinc ion per subunit.</text>
</comment>
<dbReference type="PROSITE" id="PS00903">
    <property type="entry name" value="CYT_DCMP_DEAMINASES_1"/>
    <property type="match status" value="1"/>
</dbReference>
<accession>A0A170PIX0</accession>
<keyword evidence="3 8" id="KW-0819">tRNA processing</keyword>
<dbReference type="EC" id="3.5.4.33" evidence="8"/>
<dbReference type="PANTHER" id="PTHR11079">
    <property type="entry name" value="CYTOSINE DEAMINASE FAMILY MEMBER"/>
    <property type="match status" value="1"/>
</dbReference>
<comment type="subunit">
    <text evidence="2 8">Homodimer.</text>
</comment>
<dbReference type="GO" id="GO:0052717">
    <property type="term" value="F:tRNA-specific adenosine-34 deaminase activity"/>
    <property type="evidence" value="ECO:0007669"/>
    <property type="project" value="UniProtKB-UniRule"/>
</dbReference>
<dbReference type="HAMAP" id="MF_00972">
    <property type="entry name" value="tRNA_aden_deaminase"/>
    <property type="match status" value="1"/>
</dbReference>